<keyword evidence="1" id="KW-0732">Signal</keyword>
<dbReference type="Proteomes" id="UP000238312">
    <property type="component" value="Unassembled WGS sequence"/>
</dbReference>
<evidence type="ECO:0000256" key="1">
    <source>
        <dbReference type="SAM" id="SignalP"/>
    </source>
</evidence>
<sequence>MFSRSKRIFGIAALALVAATTAPAAPAFAEQRSLSLTDIPLLRELKGPLCLPNSRTGLTVLDALLPQLMACAQTPLTD</sequence>
<protein>
    <submittedName>
        <fullName evidence="2">Uncharacterized protein</fullName>
    </submittedName>
</protein>
<feature type="signal peptide" evidence="1">
    <location>
        <begin position="1"/>
        <end position="24"/>
    </location>
</feature>
<dbReference type="AlphaFoldDB" id="A0A2T0M7H0"/>
<dbReference type="EMBL" id="PVNG01000027">
    <property type="protein sequence ID" value="PRX53448.1"/>
    <property type="molecule type" value="Genomic_DNA"/>
</dbReference>
<keyword evidence="3" id="KW-1185">Reference proteome</keyword>
<gene>
    <name evidence="2" type="ORF">B0I32_12737</name>
</gene>
<reference evidence="2 3" key="1">
    <citation type="submission" date="2018-03" db="EMBL/GenBank/DDBJ databases">
        <title>Genomic Encyclopedia of Type Strains, Phase III (KMG-III): the genomes of soil and plant-associated and newly described type strains.</title>
        <authorList>
            <person name="Whitman W."/>
        </authorList>
    </citation>
    <scope>NUCLEOTIDE SEQUENCE [LARGE SCALE GENOMIC DNA]</scope>
    <source>
        <strain evidence="2 3">CGMCC 4.7104</strain>
    </source>
</reference>
<comment type="caution">
    <text evidence="2">The sequence shown here is derived from an EMBL/GenBank/DDBJ whole genome shotgun (WGS) entry which is preliminary data.</text>
</comment>
<dbReference type="RefSeq" id="WP_106250598.1">
    <property type="nucleotide sequence ID" value="NZ_JBFAIB010000018.1"/>
</dbReference>
<evidence type="ECO:0000313" key="2">
    <source>
        <dbReference type="EMBL" id="PRX53448.1"/>
    </source>
</evidence>
<dbReference type="OrthoDB" id="3543591at2"/>
<organism evidence="2 3">
    <name type="scientific">Nonomuraea fuscirosea</name>
    <dbReference type="NCBI Taxonomy" id="1291556"/>
    <lineage>
        <taxon>Bacteria</taxon>
        <taxon>Bacillati</taxon>
        <taxon>Actinomycetota</taxon>
        <taxon>Actinomycetes</taxon>
        <taxon>Streptosporangiales</taxon>
        <taxon>Streptosporangiaceae</taxon>
        <taxon>Nonomuraea</taxon>
    </lineage>
</organism>
<proteinExistence type="predicted"/>
<accession>A0A2T0M7H0</accession>
<name>A0A2T0M7H0_9ACTN</name>
<evidence type="ECO:0000313" key="3">
    <source>
        <dbReference type="Proteomes" id="UP000238312"/>
    </source>
</evidence>
<feature type="chain" id="PRO_5015555007" evidence="1">
    <location>
        <begin position="25"/>
        <end position="78"/>
    </location>
</feature>